<dbReference type="InterPro" id="IPR029058">
    <property type="entry name" value="AB_hydrolase_fold"/>
</dbReference>
<sequence length="266" mass="29320">MESERTGRTPARVSARDDGVRRPGGDAVSVFVDNDGVRLHALDNGRVSDSPPVVVIPGMGEYADEYAWMLDRLGDRRVVVADLRGRGRSDAPHTGYAWEDHIGDLRAVAEALELERPILVAISRGSSYALGYALRFPDRLSGLVVGDYSARHVGLPAEYAEQQLRMKVRGVPVAERMPEHAVRAVIAESREAPLWDRLVELRCPVLVLRGGRRGRVLTDELAEQWRTSLPSVEMATIAGAGHDLWSRDPDAYLAALLPFLDRISPD</sequence>
<dbReference type="SUPFAM" id="SSF53474">
    <property type="entry name" value="alpha/beta-Hydrolases"/>
    <property type="match status" value="1"/>
</dbReference>
<dbReference type="Gene3D" id="3.40.50.1820">
    <property type="entry name" value="alpha/beta hydrolase"/>
    <property type="match status" value="1"/>
</dbReference>
<evidence type="ECO:0000259" key="2">
    <source>
        <dbReference type="Pfam" id="PF00561"/>
    </source>
</evidence>
<evidence type="ECO:0000256" key="1">
    <source>
        <dbReference type="SAM" id="MobiDB-lite"/>
    </source>
</evidence>
<dbReference type="Pfam" id="PF00561">
    <property type="entry name" value="Abhydrolase_1"/>
    <property type="match status" value="1"/>
</dbReference>
<dbReference type="AlphaFoldDB" id="A0A6I4MIE7"/>
<feature type="domain" description="AB hydrolase-1" evidence="2">
    <location>
        <begin position="51"/>
        <end position="144"/>
    </location>
</feature>
<feature type="compositionally biased region" description="Basic and acidic residues" evidence="1">
    <location>
        <begin position="14"/>
        <end position="24"/>
    </location>
</feature>
<accession>A0A6I4MIE7</accession>
<dbReference type="PANTHER" id="PTHR43433:SF5">
    <property type="entry name" value="AB HYDROLASE-1 DOMAIN-CONTAINING PROTEIN"/>
    <property type="match status" value="1"/>
</dbReference>
<dbReference type="InterPro" id="IPR050471">
    <property type="entry name" value="AB_hydrolase"/>
</dbReference>
<evidence type="ECO:0000313" key="4">
    <source>
        <dbReference type="Proteomes" id="UP000462055"/>
    </source>
</evidence>
<organism evidence="3 4">
    <name type="scientific">Actinomadura physcomitrii</name>
    <dbReference type="NCBI Taxonomy" id="2650748"/>
    <lineage>
        <taxon>Bacteria</taxon>
        <taxon>Bacillati</taxon>
        <taxon>Actinomycetota</taxon>
        <taxon>Actinomycetes</taxon>
        <taxon>Streptosporangiales</taxon>
        <taxon>Thermomonosporaceae</taxon>
        <taxon>Actinomadura</taxon>
    </lineage>
</organism>
<comment type="caution">
    <text evidence="3">The sequence shown here is derived from an EMBL/GenBank/DDBJ whole genome shotgun (WGS) entry which is preliminary data.</text>
</comment>
<dbReference type="InterPro" id="IPR000073">
    <property type="entry name" value="AB_hydrolase_1"/>
</dbReference>
<name>A0A6I4MIE7_9ACTN</name>
<keyword evidence="4" id="KW-1185">Reference proteome</keyword>
<proteinExistence type="predicted"/>
<feature type="region of interest" description="Disordered" evidence="1">
    <location>
        <begin position="1"/>
        <end position="24"/>
    </location>
</feature>
<dbReference type="PRINTS" id="PR00111">
    <property type="entry name" value="ABHYDROLASE"/>
</dbReference>
<dbReference type="GO" id="GO:0016787">
    <property type="term" value="F:hydrolase activity"/>
    <property type="evidence" value="ECO:0007669"/>
    <property type="project" value="UniProtKB-KW"/>
</dbReference>
<protein>
    <submittedName>
        <fullName evidence="3">Alpha/beta fold hydrolase</fullName>
    </submittedName>
</protein>
<dbReference type="PANTHER" id="PTHR43433">
    <property type="entry name" value="HYDROLASE, ALPHA/BETA FOLD FAMILY PROTEIN"/>
    <property type="match status" value="1"/>
</dbReference>
<keyword evidence="3" id="KW-0378">Hydrolase</keyword>
<evidence type="ECO:0000313" key="3">
    <source>
        <dbReference type="EMBL" id="MWA05562.1"/>
    </source>
</evidence>
<dbReference type="Proteomes" id="UP000462055">
    <property type="component" value="Unassembled WGS sequence"/>
</dbReference>
<reference evidence="3" key="1">
    <citation type="submission" date="2019-12" db="EMBL/GenBank/DDBJ databases">
        <title>Actinomadura physcomitrii sp. nov., a novel actinomycete isolated from moss [Physcomitrium sphaericum (Ludw) Fuernr].</title>
        <authorList>
            <person name="Zhuang X."/>
        </authorList>
    </citation>
    <scope>NUCLEOTIDE SEQUENCE [LARGE SCALE GENOMIC DNA]</scope>
    <source>
        <strain evidence="3">LD22</strain>
    </source>
</reference>
<gene>
    <name evidence="3" type="ORF">F8568_035410</name>
</gene>
<dbReference type="EMBL" id="WBMS02000039">
    <property type="protein sequence ID" value="MWA05562.1"/>
    <property type="molecule type" value="Genomic_DNA"/>
</dbReference>